<reference evidence="3 4" key="1">
    <citation type="submission" date="2012-07" db="EMBL/GenBank/DDBJ databases">
        <title>The Genome Sequence of Actinomyces turicensis ACS-279-V-COL4.</title>
        <authorList>
            <consortium name="The Broad Institute Genome Sequencing Platform"/>
            <person name="Earl A."/>
            <person name="Ward D."/>
            <person name="Feldgarden M."/>
            <person name="Gevers D."/>
            <person name="Saerens B."/>
            <person name="Vaneechoutte M."/>
            <person name="Walker B."/>
            <person name="Young S.K."/>
            <person name="Zeng Q."/>
            <person name="Gargeya S."/>
            <person name="Fitzgerald M."/>
            <person name="Haas B."/>
            <person name="Abouelleil A."/>
            <person name="Alvarado L."/>
            <person name="Arachchi H.M."/>
            <person name="Berlin A."/>
            <person name="Chapman S.B."/>
            <person name="Goldberg J."/>
            <person name="Griggs A."/>
            <person name="Gujja S."/>
            <person name="Hansen M."/>
            <person name="Howarth C."/>
            <person name="Imamovic A."/>
            <person name="Larimer J."/>
            <person name="McCowen C."/>
            <person name="Montmayeur A."/>
            <person name="Murphy C."/>
            <person name="Neiman D."/>
            <person name="Pearson M."/>
            <person name="Priest M."/>
            <person name="Roberts A."/>
            <person name="Saif S."/>
            <person name="Shea T."/>
            <person name="Sisk P."/>
            <person name="Sykes S."/>
            <person name="Wortman J."/>
            <person name="Nusbaum C."/>
            <person name="Birren B."/>
        </authorList>
    </citation>
    <scope>NUCLEOTIDE SEQUENCE [LARGE SCALE GENOMIC DNA]</scope>
    <source>
        <strain evidence="3 4">ACS-279-V-Col4</strain>
    </source>
</reference>
<evidence type="ECO:0000313" key="4">
    <source>
        <dbReference type="Proteomes" id="UP000003994"/>
    </source>
</evidence>
<feature type="transmembrane region" description="Helical" evidence="2">
    <location>
        <begin position="35"/>
        <end position="54"/>
    </location>
</feature>
<dbReference type="EMBL" id="AGWQ01000003">
    <property type="protein sequence ID" value="EJZ87626.1"/>
    <property type="molecule type" value="Genomic_DNA"/>
</dbReference>
<dbReference type="PATRIC" id="fig|883077.3.peg.245"/>
<evidence type="ECO:0000256" key="2">
    <source>
        <dbReference type="SAM" id="Phobius"/>
    </source>
</evidence>
<accession>K0YVK0</accession>
<sequence>MSTSQPHTPLQETTDTAMSEPVSTVTPPWYKRPPIIATIAVALIAVLVVVGVVWKTHTDTLSAREEYQATQATYQQTLTELDQTKTQAKALIDLVAQRALDTDTTALAVAVEEADALSSVEAQDASALGREQAKEATRAVKDAQGEAQSVLDKLTASFAGVREHVAAAATTTFDQGIKTLNEAIEAAGMANREGVETSVTDQLDTALKEAQALDQAEPETLEAVADIEAVFTRADQAGTVAKTLSDATTAVNDAATAYTQAQQAQSTGGYDEGNGGGYSASNYSNSNAGGNGGGGYSGGSGDVCGGGPYCYNPNFPEWIQATDDGSWHHQVQPDENGNWTNDHGCIAGCD</sequence>
<keyword evidence="2" id="KW-0812">Transmembrane</keyword>
<organism evidence="3 4">
    <name type="scientific">Schaalia turicensis ACS-279-V-Col4</name>
    <dbReference type="NCBI Taxonomy" id="883077"/>
    <lineage>
        <taxon>Bacteria</taxon>
        <taxon>Bacillati</taxon>
        <taxon>Actinomycetota</taxon>
        <taxon>Actinomycetes</taxon>
        <taxon>Actinomycetales</taxon>
        <taxon>Actinomycetaceae</taxon>
        <taxon>Schaalia</taxon>
    </lineage>
</organism>
<gene>
    <name evidence="3" type="ORF">HMPREF9241_00254</name>
</gene>
<name>K0YVK0_9ACTO</name>
<dbReference type="eggNOG" id="ENOG5031I0Y">
    <property type="taxonomic scope" value="Bacteria"/>
</dbReference>
<proteinExistence type="predicted"/>
<dbReference type="STRING" id="883077.HMPREF9241_00254"/>
<dbReference type="RefSeq" id="WP_006680460.1">
    <property type="nucleotide sequence ID" value="NZ_JH815208.1"/>
</dbReference>
<comment type="caution">
    <text evidence="3">The sequence shown here is derived from an EMBL/GenBank/DDBJ whole genome shotgun (WGS) entry which is preliminary data.</text>
</comment>
<dbReference type="AlphaFoldDB" id="K0YVK0"/>
<feature type="region of interest" description="Disordered" evidence="1">
    <location>
        <begin position="1"/>
        <end position="25"/>
    </location>
</feature>
<keyword evidence="4" id="KW-1185">Reference proteome</keyword>
<evidence type="ECO:0000256" key="1">
    <source>
        <dbReference type="SAM" id="MobiDB-lite"/>
    </source>
</evidence>
<dbReference type="Proteomes" id="UP000003994">
    <property type="component" value="Unassembled WGS sequence"/>
</dbReference>
<protein>
    <submittedName>
        <fullName evidence="3">Uncharacterized protein</fullName>
    </submittedName>
</protein>
<keyword evidence="2" id="KW-1133">Transmembrane helix</keyword>
<dbReference type="HOGENOM" id="CLU_791391_0_0_11"/>
<evidence type="ECO:0000313" key="3">
    <source>
        <dbReference type="EMBL" id="EJZ87626.1"/>
    </source>
</evidence>
<keyword evidence="2" id="KW-0472">Membrane</keyword>